<evidence type="ECO:0000256" key="10">
    <source>
        <dbReference type="ARBA" id="ARBA00024938"/>
    </source>
</evidence>
<dbReference type="GO" id="GO:0005794">
    <property type="term" value="C:Golgi apparatus"/>
    <property type="evidence" value="ECO:0007669"/>
    <property type="project" value="TreeGrafter"/>
</dbReference>
<dbReference type="EMBL" id="GBYB01007731">
    <property type="protein sequence ID" value="JAG77498.1"/>
    <property type="molecule type" value="Transcribed_RNA"/>
</dbReference>
<keyword evidence="4" id="KW-0812">Transmembrane</keyword>
<dbReference type="PANTHER" id="PTHR13448:SF0">
    <property type="entry name" value="TRANSMEMBRANE PROTEIN 214"/>
    <property type="match status" value="1"/>
</dbReference>
<evidence type="ECO:0000256" key="8">
    <source>
        <dbReference type="ARBA" id="ARBA00023136"/>
    </source>
</evidence>
<evidence type="ECO:0000256" key="2">
    <source>
        <dbReference type="ARBA" id="ARBA00007984"/>
    </source>
</evidence>
<dbReference type="PANTHER" id="PTHR13448">
    <property type="entry name" value="TRANSMEMBRANE PROTEIN 214"/>
    <property type="match status" value="1"/>
</dbReference>
<evidence type="ECO:0000256" key="1">
    <source>
        <dbReference type="ARBA" id="ARBA00004477"/>
    </source>
</evidence>
<feature type="compositionally biased region" description="Basic and acidic residues" evidence="11">
    <location>
        <begin position="87"/>
        <end position="97"/>
    </location>
</feature>
<evidence type="ECO:0000256" key="3">
    <source>
        <dbReference type="ARBA" id="ARBA00011720"/>
    </source>
</evidence>
<keyword evidence="6" id="KW-0256">Endoplasmic reticulum</keyword>
<evidence type="ECO:0000256" key="4">
    <source>
        <dbReference type="ARBA" id="ARBA00022692"/>
    </source>
</evidence>
<comment type="subcellular location">
    <subcellularLocation>
        <location evidence="1">Endoplasmic reticulum membrane</location>
        <topology evidence="1">Multi-pass membrane protein</topology>
    </subcellularLocation>
</comment>
<dbReference type="GO" id="GO:0006915">
    <property type="term" value="P:apoptotic process"/>
    <property type="evidence" value="ECO:0007669"/>
    <property type="project" value="UniProtKB-KW"/>
</dbReference>
<keyword evidence="8" id="KW-0472">Membrane</keyword>
<gene>
    <name evidence="12" type="primary">Tmem214</name>
    <name evidence="12" type="ORF">g.24676</name>
</gene>
<feature type="region of interest" description="Disordered" evidence="11">
    <location>
        <begin position="53"/>
        <end position="97"/>
    </location>
</feature>
<reference evidence="12" key="1">
    <citation type="submission" date="2015-01" db="EMBL/GenBank/DDBJ databases">
        <title>Transcriptome Assembly of Fopius arisanus.</title>
        <authorList>
            <person name="Geib S."/>
        </authorList>
    </citation>
    <scope>NUCLEOTIDE SEQUENCE</scope>
</reference>
<dbReference type="InterPro" id="IPR019308">
    <property type="entry name" value="TMEM214"/>
</dbReference>
<keyword evidence="9" id="KW-0325">Glycoprotein</keyword>
<evidence type="ECO:0000313" key="12">
    <source>
        <dbReference type="EMBL" id="JAG77498.1"/>
    </source>
</evidence>
<evidence type="ECO:0000256" key="6">
    <source>
        <dbReference type="ARBA" id="ARBA00022824"/>
    </source>
</evidence>
<keyword evidence="5" id="KW-0053">Apoptosis</keyword>
<sequence>MWSTGWEVVGKNKKAKLAGKLSKLSKAEKKKFIENAPKVEDFLPLDQVKTLYDNLEGDKENNQPKNKGYKTKENEEKKKQHQQKCQQNDRKQPIKGKFKEKLSKITDRNAMTVEKINELLETNRMRFPEAPLIWLKDLVAYVNRTITQDNPDFIFQSTSDTYPLSLIPKSIRTIFERVIKGAGAQNVQLFYEGTLLLMVKNMSNESPDMGSKIFLQLLAQIYPEITALNIEKHISLRNSYQNKKSIGFALLWALSQGGKKNPGVGLALWHEVMAPMLESRIYASYVLKILRKILANCKNPNNLTQQMLLEIIEDLYSGKINISNAVEKEIEECGELLKVAAMESNQIDHLLLFENLFGRITLKITPTLRDQLLTILTACIAVESKCLDSWISLHVRHLYTSELLLKQLGDNWHDIDTQLNCSALKFCLETIISMDIKTKKGKEEACVAACRKRAESLSRKMTASPKKQRPFPWKRGSLLLFLLISAVVAYDYRNHGCFEASTTGHFVKISGVMGYAQKILTVTKFYSDNGLDYLKAISPEYYETIADSTIHYSKLAGDFYLVGRNLIMRIYNNTANYADEKWPIVLANIEEYFPGWLHTLRTIAIKVLECTKQYSNSTADYIIDKSHVFIQWLQSSVFVGKWSPENIRSYAMKAVDFTQEYATQIYDWVYEKVQTLSKIQ</sequence>
<dbReference type="Pfam" id="PF10151">
    <property type="entry name" value="TMEM214"/>
    <property type="match status" value="1"/>
</dbReference>
<comment type="function">
    <text evidence="10">Critical mediator, in cooperation with CASP4, of endoplasmic reticulum-stress induced apoptosis. Required or the activation of CASP4 following endoplasmic reticulum stress.</text>
</comment>
<name>A0A0C9RLD5_9HYME</name>
<organism evidence="12">
    <name type="scientific">Fopius arisanus</name>
    <dbReference type="NCBI Taxonomy" id="64838"/>
    <lineage>
        <taxon>Eukaryota</taxon>
        <taxon>Metazoa</taxon>
        <taxon>Ecdysozoa</taxon>
        <taxon>Arthropoda</taxon>
        <taxon>Hexapoda</taxon>
        <taxon>Insecta</taxon>
        <taxon>Pterygota</taxon>
        <taxon>Neoptera</taxon>
        <taxon>Endopterygota</taxon>
        <taxon>Hymenoptera</taxon>
        <taxon>Apocrita</taxon>
        <taxon>Ichneumonoidea</taxon>
        <taxon>Braconidae</taxon>
        <taxon>Opiinae</taxon>
        <taxon>Fopius</taxon>
    </lineage>
</organism>
<dbReference type="GO" id="GO:0005789">
    <property type="term" value="C:endoplasmic reticulum membrane"/>
    <property type="evidence" value="ECO:0007669"/>
    <property type="project" value="UniProtKB-SubCell"/>
</dbReference>
<evidence type="ECO:0000256" key="7">
    <source>
        <dbReference type="ARBA" id="ARBA00022989"/>
    </source>
</evidence>
<accession>A0A0C9RLD5</accession>
<evidence type="ECO:0000256" key="11">
    <source>
        <dbReference type="SAM" id="MobiDB-lite"/>
    </source>
</evidence>
<comment type="similarity">
    <text evidence="2">Belongs to the TMEM214 family.</text>
</comment>
<proteinExistence type="inferred from homology"/>
<protein>
    <submittedName>
        <fullName evidence="12">Tmem214 protein</fullName>
    </submittedName>
</protein>
<evidence type="ECO:0000256" key="5">
    <source>
        <dbReference type="ARBA" id="ARBA00022703"/>
    </source>
</evidence>
<evidence type="ECO:0000256" key="9">
    <source>
        <dbReference type="ARBA" id="ARBA00023180"/>
    </source>
</evidence>
<dbReference type="AlphaFoldDB" id="A0A0C9RLD5"/>
<keyword evidence="7" id="KW-1133">Transmembrane helix</keyword>
<comment type="subunit">
    <text evidence="3">Constitutively interacts with CASP4; required for the localization of procaspase 4 to the ER.</text>
</comment>